<comment type="caution">
    <text evidence="3">The sequence shown here is derived from an EMBL/GenBank/DDBJ whole genome shotgun (WGS) entry which is preliminary data.</text>
</comment>
<dbReference type="Pfam" id="PF01381">
    <property type="entry name" value="HTH_3"/>
    <property type="match status" value="1"/>
</dbReference>
<dbReference type="PANTHER" id="PTHR46797">
    <property type="entry name" value="HTH-TYPE TRANSCRIPTIONAL REGULATOR"/>
    <property type="match status" value="1"/>
</dbReference>
<dbReference type="PANTHER" id="PTHR46797:SF1">
    <property type="entry name" value="METHYLPHOSPHONATE SYNTHASE"/>
    <property type="match status" value="1"/>
</dbReference>
<dbReference type="SUPFAM" id="SSF47413">
    <property type="entry name" value="lambda repressor-like DNA-binding domains"/>
    <property type="match status" value="1"/>
</dbReference>
<feature type="domain" description="HTH cro/C1-type" evidence="2">
    <location>
        <begin position="7"/>
        <end position="62"/>
    </location>
</feature>
<dbReference type="CDD" id="cd00093">
    <property type="entry name" value="HTH_XRE"/>
    <property type="match status" value="1"/>
</dbReference>
<name>A0ABN0VWP6_9BACI</name>
<evidence type="ECO:0000313" key="3">
    <source>
        <dbReference type="EMBL" id="GAA0319176.1"/>
    </source>
</evidence>
<dbReference type="Gene3D" id="1.10.260.40">
    <property type="entry name" value="lambda repressor-like DNA-binding domains"/>
    <property type="match status" value="1"/>
</dbReference>
<keyword evidence="4" id="KW-1185">Reference proteome</keyword>
<evidence type="ECO:0000259" key="2">
    <source>
        <dbReference type="PROSITE" id="PS50943"/>
    </source>
</evidence>
<sequence>MSFGEYLKQIRKEKSISQRELAQQSGVSNAEISRIETGERQKISPDVLRAIAPILDVPYEELMEKAGYISNHAVFMAENRESEEKFFGIVTPQLIMDNWIVERARGPYIGEIVAKKGNDEWHIDYRYFRTREDDDRHFRDDMRVRDIISRTYGRLAIYDKSPITKFTIAVSNEKIFHIIQKYPPKLLNLNISTMLIDLESGKIIDEKVLT</sequence>
<evidence type="ECO:0000313" key="4">
    <source>
        <dbReference type="Proteomes" id="UP001500782"/>
    </source>
</evidence>
<dbReference type="PROSITE" id="PS50943">
    <property type="entry name" value="HTH_CROC1"/>
    <property type="match status" value="1"/>
</dbReference>
<accession>A0ABN0VWP6</accession>
<evidence type="ECO:0000256" key="1">
    <source>
        <dbReference type="ARBA" id="ARBA00023125"/>
    </source>
</evidence>
<organism evidence="3 4">
    <name type="scientific">Bacillus carboniphilus</name>
    <dbReference type="NCBI Taxonomy" id="86663"/>
    <lineage>
        <taxon>Bacteria</taxon>
        <taxon>Bacillati</taxon>
        <taxon>Bacillota</taxon>
        <taxon>Bacilli</taxon>
        <taxon>Bacillales</taxon>
        <taxon>Bacillaceae</taxon>
        <taxon>Bacillus</taxon>
    </lineage>
</organism>
<proteinExistence type="predicted"/>
<dbReference type="Proteomes" id="UP001500782">
    <property type="component" value="Unassembled WGS sequence"/>
</dbReference>
<dbReference type="EMBL" id="BAAADJ010000006">
    <property type="protein sequence ID" value="GAA0319176.1"/>
    <property type="molecule type" value="Genomic_DNA"/>
</dbReference>
<keyword evidence="1" id="KW-0238">DNA-binding</keyword>
<dbReference type="RefSeq" id="WP_343796441.1">
    <property type="nucleotide sequence ID" value="NZ_BAAADJ010000006.1"/>
</dbReference>
<protein>
    <recommendedName>
        <fullName evidence="2">HTH cro/C1-type domain-containing protein</fullName>
    </recommendedName>
</protein>
<reference evidence="3 4" key="1">
    <citation type="journal article" date="2019" name="Int. J. Syst. Evol. Microbiol.">
        <title>The Global Catalogue of Microorganisms (GCM) 10K type strain sequencing project: providing services to taxonomists for standard genome sequencing and annotation.</title>
        <authorList>
            <consortium name="The Broad Institute Genomics Platform"/>
            <consortium name="The Broad Institute Genome Sequencing Center for Infectious Disease"/>
            <person name="Wu L."/>
            <person name="Ma J."/>
        </authorList>
    </citation>
    <scope>NUCLEOTIDE SEQUENCE [LARGE SCALE GENOMIC DNA]</scope>
    <source>
        <strain evidence="3 4">JCM 9731</strain>
    </source>
</reference>
<dbReference type="SMART" id="SM00530">
    <property type="entry name" value="HTH_XRE"/>
    <property type="match status" value="1"/>
</dbReference>
<dbReference type="InterPro" id="IPR001387">
    <property type="entry name" value="Cro/C1-type_HTH"/>
</dbReference>
<gene>
    <name evidence="3" type="ORF">GCM10008967_07130</name>
</gene>
<dbReference type="InterPro" id="IPR010982">
    <property type="entry name" value="Lambda_DNA-bd_dom_sf"/>
</dbReference>
<dbReference type="InterPro" id="IPR050807">
    <property type="entry name" value="TransReg_Diox_bact_type"/>
</dbReference>